<feature type="domain" description="Response regulatory" evidence="7">
    <location>
        <begin position="6"/>
        <end position="122"/>
    </location>
</feature>
<dbReference type="GO" id="GO:0006355">
    <property type="term" value="P:regulation of DNA-templated transcription"/>
    <property type="evidence" value="ECO:0007669"/>
    <property type="project" value="InterPro"/>
</dbReference>
<dbReference type="PROSITE" id="PS50043">
    <property type="entry name" value="HTH_LUXR_2"/>
    <property type="match status" value="1"/>
</dbReference>
<dbReference type="SMART" id="SM00421">
    <property type="entry name" value="HTH_LUXR"/>
    <property type="match status" value="1"/>
</dbReference>
<dbReference type="InterPro" id="IPR001789">
    <property type="entry name" value="Sig_transdc_resp-reg_receiver"/>
</dbReference>
<keyword evidence="1 5" id="KW-0597">Phosphoprotein</keyword>
<gene>
    <name evidence="8" type="ORF">CZ674_09260</name>
</gene>
<dbReference type="PANTHER" id="PTHR43214:SF24">
    <property type="entry name" value="TRANSCRIPTIONAL REGULATORY PROTEIN NARL-RELATED"/>
    <property type="match status" value="1"/>
</dbReference>
<evidence type="ECO:0000256" key="2">
    <source>
        <dbReference type="ARBA" id="ARBA00023015"/>
    </source>
</evidence>
<dbReference type="Proteomes" id="UP000195787">
    <property type="component" value="Unassembled WGS sequence"/>
</dbReference>
<reference evidence="8 9" key="1">
    <citation type="submission" date="2017-02" db="EMBL/GenBank/DDBJ databases">
        <authorList>
            <person name="Peterson S.W."/>
        </authorList>
    </citation>
    <scope>NUCLEOTIDE SEQUENCE [LARGE SCALE GENOMIC DNA]</scope>
    <source>
        <strain evidence="8 9">LMG 22410</strain>
    </source>
</reference>
<dbReference type="Gene3D" id="3.40.50.2300">
    <property type="match status" value="1"/>
</dbReference>
<evidence type="ECO:0000313" key="8">
    <source>
        <dbReference type="EMBL" id="SJM63749.1"/>
    </source>
</evidence>
<dbReference type="GO" id="GO:0003677">
    <property type="term" value="F:DNA binding"/>
    <property type="evidence" value="ECO:0007669"/>
    <property type="project" value="UniProtKB-KW"/>
</dbReference>
<dbReference type="PRINTS" id="PR00038">
    <property type="entry name" value="HTHLUXR"/>
</dbReference>
<proteinExistence type="predicted"/>
<evidence type="ECO:0000313" key="9">
    <source>
        <dbReference type="Proteomes" id="UP000195787"/>
    </source>
</evidence>
<sequence>MTDTIRVLIVDDQPLIRMGFTMVLNAEADIEIVGEANNGEEAIRMVESRRPDVVLMDVRMPQMDGIEATERIIGAHPDVRVVVLTTFDLDEYAFSAVRAGASGFLLKDAHPRELTAAIRSAHAGDASLSPRVTRRMLDLFGKSLPAEDPATPALDHLTEREREVFLAIGRGLTNAEIGAELFVSESTVKTHVGRVLAKLEARDRVQAVILAHRMGLIPRD</sequence>
<dbReference type="EMBL" id="FUHU01000038">
    <property type="protein sequence ID" value="SJM63749.1"/>
    <property type="molecule type" value="Genomic_DNA"/>
</dbReference>
<evidence type="ECO:0000259" key="6">
    <source>
        <dbReference type="PROSITE" id="PS50043"/>
    </source>
</evidence>
<dbReference type="InterPro" id="IPR016032">
    <property type="entry name" value="Sig_transdc_resp-reg_C-effctor"/>
</dbReference>
<evidence type="ECO:0000256" key="3">
    <source>
        <dbReference type="ARBA" id="ARBA00023125"/>
    </source>
</evidence>
<evidence type="ECO:0000256" key="1">
    <source>
        <dbReference type="ARBA" id="ARBA00022553"/>
    </source>
</evidence>
<dbReference type="InterPro" id="IPR011006">
    <property type="entry name" value="CheY-like_superfamily"/>
</dbReference>
<keyword evidence="4" id="KW-0804">Transcription</keyword>
<feature type="domain" description="HTH luxR-type" evidence="6">
    <location>
        <begin position="150"/>
        <end position="215"/>
    </location>
</feature>
<dbReference type="RefSeq" id="WP_086992263.1">
    <property type="nucleotide sequence ID" value="NZ_FUHU01000038.1"/>
</dbReference>
<dbReference type="SMART" id="SM00448">
    <property type="entry name" value="REC"/>
    <property type="match status" value="1"/>
</dbReference>
<keyword evidence="3 8" id="KW-0238">DNA-binding</keyword>
<dbReference type="CDD" id="cd17535">
    <property type="entry name" value="REC_NarL-like"/>
    <property type="match status" value="1"/>
</dbReference>
<protein>
    <submittedName>
        <fullName evidence="8">DNA-binding response regulator, LuxR family</fullName>
    </submittedName>
</protein>
<dbReference type="Pfam" id="PF00196">
    <property type="entry name" value="GerE"/>
    <property type="match status" value="1"/>
</dbReference>
<feature type="modified residue" description="4-aspartylphosphate" evidence="5">
    <location>
        <position position="57"/>
    </location>
</feature>
<dbReference type="SUPFAM" id="SSF46894">
    <property type="entry name" value="C-terminal effector domain of the bipartite response regulators"/>
    <property type="match status" value="1"/>
</dbReference>
<dbReference type="OrthoDB" id="9808843at2"/>
<dbReference type="SUPFAM" id="SSF52172">
    <property type="entry name" value="CheY-like"/>
    <property type="match status" value="1"/>
</dbReference>
<dbReference type="InterPro" id="IPR058245">
    <property type="entry name" value="NreC/VraR/RcsB-like_REC"/>
</dbReference>
<dbReference type="GeneID" id="303173400"/>
<dbReference type="Pfam" id="PF00072">
    <property type="entry name" value="Response_reg"/>
    <property type="match status" value="1"/>
</dbReference>
<dbReference type="InterPro" id="IPR000792">
    <property type="entry name" value="Tscrpt_reg_LuxR_C"/>
</dbReference>
<dbReference type="AlphaFoldDB" id="A0A1R4G6G9"/>
<evidence type="ECO:0000259" key="7">
    <source>
        <dbReference type="PROSITE" id="PS50110"/>
    </source>
</evidence>
<keyword evidence="9" id="KW-1185">Reference proteome</keyword>
<dbReference type="CDD" id="cd06170">
    <property type="entry name" value="LuxR_C_like"/>
    <property type="match status" value="1"/>
</dbReference>
<dbReference type="GO" id="GO:0000160">
    <property type="term" value="P:phosphorelay signal transduction system"/>
    <property type="evidence" value="ECO:0007669"/>
    <property type="project" value="InterPro"/>
</dbReference>
<evidence type="ECO:0000256" key="4">
    <source>
        <dbReference type="ARBA" id="ARBA00023163"/>
    </source>
</evidence>
<dbReference type="PANTHER" id="PTHR43214">
    <property type="entry name" value="TWO-COMPONENT RESPONSE REGULATOR"/>
    <property type="match status" value="1"/>
</dbReference>
<accession>A0A1R4G6G9</accession>
<evidence type="ECO:0000256" key="5">
    <source>
        <dbReference type="PROSITE-ProRule" id="PRU00169"/>
    </source>
</evidence>
<dbReference type="PROSITE" id="PS50110">
    <property type="entry name" value="RESPONSE_REGULATORY"/>
    <property type="match status" value="1"/>
</dbReference>
<name>A0A1R4G6G9_9MICO</name>
<dbReference type="PROSITE" id="PS00622">
    <property type="entry name" value="HTH_LUXR_1"/>
    <property type="match status" value="1"/>
</dbReference>
<organism evidence="8 9">
    <name type="scientific">Agrococcus casei LMG 22410</name>
    <dbReference type="NCBI Taxonomy" id="1255656"/>
    <lineage>
        <taxon>Bacteria</taxon>
        <taxon>Bacillati</taxon>
        <taxon>Actinomycetota</taxon>
        <taxon>Actinomycetes</taxon>
        <taxon>Micrococcales</taxon>
        <taxon>Microbacteriaceae</taxon>
        <taxon>Agrococcus</taxon>
    </lineage>
</organism>
<keyword evidence="2" id="KW-0805">Transcription regulation</keyword>
<dbReference type="InterPro" id="IPR039420">
    <property type="entry name" value="WalR-like"/>
</dbReference>